<keyword evidence="3" id="KW-0028">Amino-acid biosynthesis</keyword>
<dbReference type="GO" id="GO:0004477">
    <property type="term" value="F:methenyltetrahydrofolate cyclohydrolase activity"/>
    <property type="evidence" value="ECO:0007669"/>
    <property type="project" value="TreeGrafter"/>
</dbReference>
<feature type="domain" description="Tetrahydrofolate dehydrogenase/cyclohydrolase NAD(P)-binding" evidence="13">
    <location>
        <begin position="193"/>
        <end position="351"/>
    </location>
</feature>
<dbReference type="EMBL" id="VZPE01000026">
    <property type="protein sequence ID" value="KAB0564349.1"/>
    <property type="molecule type" value="Genomic_DNA"/>
</dbReference>
<evidence type="ECO:0000256" key="10">
    <source>
        <dbReference type="ARBA" id="ARBA00023268"/>
    </source>
</evidence>
<keyword evidence="9" id="KW-0486">Methionine biosynthesis</keyword>
<feature type="transmembrane region" description="Helical" evidence="11">
    <location>
        <begin position="327"/>
        <end position="348"/>
    </location>
</feature>
<dbReference type="PRINTS" id="PR00085">
    <property type="entry name" value="THFDHDRGNASE"/>
</dbReference>
<dbReference type="PANTHER" id="PTHR48099:SF5">
    <property type="entry name" value="C-1-TETRAHYDROFOLATE SYNTHASE, CYTOPLASMIC"/>
    <property type="match status" value="1"/>
</dbReference>
<dbReference type="SUPFAM" id="SSF51735">
    <property type="entry name" value="NAD(P)-binding Rossmann-fold domains"/>
    <property type="match status" value="1"/>
</dbReference>
<evidence type="ECO:0000256" key="1">
    <source>
        <dbReference type="ARBA" id="ARBA00004777"/>
    </source>
</evidence>
<keyword evidence="2" id="KW-0554">One-carbon metabolism</keyword>
<sequence length="386" mass="42419">MAHCQYWSHDTAPSSTGFSGWNSRSGAIGRRRYLHRQFSGWAEEKGHFKMTLTLDGNKIATDLLQMVKQQNDTIFNQFGSRPRLAIVSIANGNLMTETALDLHRICASRAGCDIENINLPDDTSQKQLCSRISELNVCKSITAILVLQPLPVAIDVVSVINTILPEKEAEGLHPTNLARLFPTSLQSFDFDICVPQALKLLLSAYGLYESGKHWVILAQTELSESDIIASTNIRAASVGALPPNSTISLIAPDYSDARRICQTADGIFVTSREIHWFDDNWIKPGAIVVDFLASMVGERYHPLNPDKKLPLLKGSVNAAAIKGKAGYFAPVVGGVGPMLIGSLFYNCMLMHAHKFPIKTLDAFDVIDELYPPARIQILKRNTLGSA</sequence>
<name>A0A643ETW1_9HYPH</name>
<evidence type="ECO:0000256" key="3">
    <source>
        <dbReference type="ARBA" id="ARBA00022605"/>
    </source>
</evidence>
<keyword evidence="6" id="KW-0521">NADP</keyword>
<dbReference type="SUPFAM" id="SSF53223">
    <property type="entry name" value="Aminoacid dehydrogenase-like, N-terminal domain"/>
    <property type="match status" value="1"/>
</dbReference>
<keyword evidence="4" id="KW-0658">Purine biosynthesis</keyword>
<dbReference type="InterPro" id="IPR036291">
    <property type="entry name" value="NAD(P)-bd_dom_sf"/>
</dbReference>
<dbReference type="InterPro" id="IPR046346">
    <property type="entry name" value="Aminoacid_DH-like_N_sf"/>
</dbReference>
<protein>
    <submittedName>
        <fullName evidence="14">Bifunctional 5,10-methylenetetrahydrofolate dehydrogenase/5,10-methenyltetrahydrofolate cyclohydrolase</fullName>
    </submittedName>
</protein>
<dbReference type="InterPro" id="IPR020630">
    <property type="entry name" value="THF_DH/CycHdrlase_cat_dom"/>
</dbReference>
<dbReference type="PANTHER" id="PTHR48099">
    <property type="entry name" value="C-1-TETRAHYDROFOLATE SYNTHASE, CYTOPLASMIC-RELATED"/>
    <property type="match status" value="1"/>
</dbReference>
<dbReference type="Gene3D" id="3.40.50.720">
    <property type="entry name" value="NAD(P)-binding Rossmann-like Domain"/>
    <property type="match status" value="1"/>
</dbReference>
<dbReference type="Gene3D" id="3.40.50.10860">
    <property type="entry name" value="Leucine Dehydrogenase, chain A, domain 1"/>
    <property type="match status" value="1"/>
</dbReference>
<keyword evidence="10" id="KW-0511">Multifunctional enzyme</keyword>
<dbReference type="Pfam" id="PF02882">
    <property type="entry name" value="THF_DHG_CYH_C"/>
    <property type="match status" value="1"/>
</dbReference>
<evidence type="ECO:0000256" key="5">
    <source>
        <dbReference type="ARBA" id="ARBA00022801"/>
    </source>
</evidence>
<evidence type="ECO:0000259" key="13">
    <source>
        <dbReference type="Pfam" id="PF02882"/>
    </source>
</evidence>
<reference evidence="14" key="1">
    <citation type="submission" date="2019-09" db="EMBL/GenBank/DDBJ databases">
        <title>Draft genome sequences of 48 bacterial type strains from the CCUG.</title>
        <authorList>
            <person name="Tunovic T."/>
            <person name="Pineiro-Iglesias B."/>
            <person name="Unosson C."/>
            <person name="Inganas E."/>
            <person name="Ohlen M."/>
            <person name="Cardew S."/>
            <person name="Jensie-Markopoulos S."/>
            <person name="Salva-Serra F."/>
            <person name="Jaen-Luchoro D."/>
            <person name="Karlsson R."/>
            <person name="Svensson-Stadler L."/>
            <person name="Chun J."/>
            <person name="Moore E."/>
        </authorList>
    </citation>
    <scope>NUCLEOTIDE SEQUENCE</scope>
    <source>
        <strain evidence="14">CCUG 50899</strain>
    </source>
</reference>
<evidence type="ECO:0000256" key="6">
    <source>
        <dbReference type="ARBA" id="ARBA00022857"/>
    </source>
</evidence>
<dbReference type="AlphaFoldDB" id="A0A643ETW1"/>
<dbReference type="GO" id="GO:0009086">
    <property type="term" value="P:methionine biosynthetic process"/>
    <property type="evidence" value="ECO:0007669"/>
    <property type="project" value="UniProtKB-KW"/>
</dbReference>
<feature type="domain" description="Tetrahydrofolate dehydrogenase/cyclohydrolase catalytic" evidence="12">
    <location>
        <begin position="54"/>
        <end position="169"/>
    </location>
</feature>
<evidence type="ECO:0000256" key="8">
    <source>
        <dbReference type="ARBA" id="ARBA00023102"/>
    </source>
</evidence>
<comment type="pathway">
    <text evidence="1">One-carbon metabolism; tetrahydrofolate interconversion.</text>
</comment>
<evidence type="ECO:0000256" key="9">
    <source>
        <dbReference type="ARBA" id="ARBA00023167"/>
    </source>
</evidence>
<keyword evidence="8" id="KW-0368">Histidine biosynthesis</keyword>
<evidence type="ECO:0000256" key="2">
    <source>
        <dbReference type="ARBA" id="ARBA00022563"/>
    </source>
</evidence>
<dbReference type="GO" id="GO:0004488">
    <property type="term" value="F:methylenetetrahydrofolate dehydrogenase (NADP+) activity"/>
    <property type="evidence" value="ECO:0007669"/>
    <property type="project" value="InterPro"/>
</dbReference>
<evidence type="ECO:0000256" key="7">
    <source>
        <dbReference type="ARBA" id="ARBA00023002"/>
    </source>
</evidence>
<comment type="caution">
    <text evidence="14">The sequence shown here is derived from an EMBL/GenBank/DDBJ whole genome shotgun (WGS) entry which is preliminary data.</text>
</comment>
<evidence type="ECO:0000256" key="4">
    <source>
        <dbReference type="ARBA" id="ARBA00022755"/>
    </source>
</evidence>
<dbReference type="InterPro" id="IPR000672">
    <property type="entry name" value="THF_DH/CycHdrlase"/>
</dbReference>
<keyword evidence="11" id="KW-1133">Transmembrane helix</keyword>
<evidence type="ECO:0000256" key="11">
    <source>
        <dbReference type="SAM" id="Phobius"/>
    </source>
</evidence>
<organism evidence="14">
    <name type="scientific">Brucella pituitosa</name>
    <dbReference type="NCBI Taxonomy" id="571256"/>
    <lineage>
        <taxon>Bacteria</taxon>
        <taxon>Pseudomonadati</taxon>
        <taxon>Pseudomonadota</taxon>
        <taxon>Alphaproteobacteria</taxon>
        <taxon>Hyphomicrobiales</taxon>
        <taxon>Brucellaceae</taxon>
        <taxon>Brucella/Ochrobactrum group</taxon>
        <taxon>Brucella</taxon>
    </lineage>
</organism>
<dbReference type="GO" id="GO:0000105">
    <property type="term" value="P:L-histidine biosynthetic process"/>
    <property type="evidence" value="ECO:0007669"/>
    <property type="project" value="UniProtKB-KW"/>
</dbReference>
<dbReference type="Pfam" id="PF00763">
    <property type="entry name" value="THF_DHG_CYH"/>
    <property type="match status" value="1"/>
</dbReference>
<dbReference type="GO" id="GO:0035999">
    <property type="term" value="P:tetrahydrofolate interconversion"/>
    <property type="evidence" value="ECO:0007669"/>
    <property type="project" value="TreeGrafter"/>
</dbReference>
<keyword evidence="11" id="KW-0472">Membrane</keyword>
<dbReference type="GO" id="GO:0006164">
    <property type="term" value="P:purine nucleotide biosynthetic process"/>
    <property type="evidence" value="ECO:0007669"/>
    <property type="project" value="UniProtKB-KW"/>
</dbReference>
<gene>
    <name evidence="14" type="ORF">F7Q93_24565</name>
</gene>
<proteinExistence type="predicted"/>
<accession>A0A643ETW1</accession>
<evidence type="ECO:0000313" key="14">
    <source>
        <dbReference type="EMBL" id="KAB0564349.1"/>
    </source>
</evidence>
<keyword evidence="11" id="KW-0812">Transmembrane</keyword>
<keyword evidence="7" id="KW-0560">Oxidoreductase</keyword>
<dbReference type="InterPro" id="IPR020631">
    <property type="entry name" value="THF_DH/CycHdrlase_NAD-bd_dom"/>
</dbReference>
<dbReference type="GO" id="GO:0005829">
    <property type="term" value="C:cytosol"/>
    <property type="evidence" value="ECO:0007669"/>
    <property type="project" value="TreeGrafter"/>
</dbReference>
<evidence type="ECO:0000259" key="12">
    <source>
        <dbReference type="Pfam" id="PF00763"/>
    </source>
</evidence>
<keyword evidence="5 14" id="KW-0378">Hydrolase</keyword>